<name>A0ABV0RWK7_9TELE</name>
<dbReference type="SUPFAM" id="SSF50156">
    <property type="entry name" value="PDZ domain-like"/>
    <property type="match status" value="2"/>
</dbReference>
<dbReference type="PANTHER" id="PTHR10316:SF65">
    <property type="entry name" value="MEMBRANE-ASSOCIATED GUANYLATE KINASE, WW AND PDZ DOMAIN-CONTAINING PROTEIN 3 ISOFORM X1"/>
    <property type="match status" value="1"/>
</dbReference>
<evidence type="ECO:0000259" key="2">
    <source>
        <dbReference type="PROSITE" id="PS50106"/>
    </source>
</evidence>
<evidence type="ECO:0000256" key="1">
    <source>
        <dbReference type="SAM" id="MobiDB-lite"/>
    </source>
</evidence>
<evidence type="ECO:0000313" key="3">
    <source>
        <dbReference type="EMBL" id="MEQ2212559.1"/>
    </source>
</evidence>
<feature type="region of interest" description="Disordered" evidence="1">
    <location>
        <begin position="25"/>
        <end position="48"/>
    </location>
</feature>
<dbReference type="PANTHER" id="PTHR10316">
    <property type="entry name" value="MEMBRANE ASSOCIATED GUANYLATE KINASE-RELATED"/>
    <property type="match status" value="1"/>
</dbReference>
<organism evidence="3 4">
    <name type="scientific">Xenoophorus captivus</name>
    <dbReference type="NCBI Taxonomy" id="1517983"/>
    <lineage>
        <taxon>Eukaryota</taxon>
        <taxon>Metazoa</taxon>
        <taxon>Chordata</taxon>
        <taxon>Craniata</taxon>
        <taxon>Vertebrata</taxon>
        <taxon>Euteleostomi</taxon>
        <taxon>Actinopterygii</taxon>
        <taxon>Neopterygii</taxon>
        <taxon>Teleostei</taxon>
        <taxon>Neoteleostei</taxon>
        <taxon>Acanthomorphata</taxon>
        <taxon>Ovalentaria</taxon>
        <taxon>Atherinomorphae</taxon>
        <taxon>Cyprinodontiformes</taxon>
        <taxon>Goodeidae</taxon>
        <taxon>Xenoophorus</taxon>
    </lineage>
</organism>
<feature type="region of interest" description="Disordered" evidence="1">
    <location>
        <begin position="550"/>
        <end position="582"/>
    </location>
</feature>
<feature type="compositionally biased region" description="Polar residues" evidence="1">
    <location>
        <begin position="448"/>
        <end position="458"/>
    </location>
</feature>
<dbReference type="Proteomes" id="UP001434883">
    <property type="component" value="Unassembled WGS sequence"/>
</dbReference>
<feature type="domain" description="PDZ" evidence="2">
    <location>
        <begin position="219"/>
        <end position="262"/>
    </location>
</feature>
<accession>A0ABV0RWK7</accession>
<dbReference type="Gene3D" id="2.30.42.10">
    <property type="match status" value="2"/>
</dbReference>
<dbReference type="Pfam" id="PF00595">
    <property type="entry name" value="PDZ"/>
    <property type="match status" value="2"/>
</dbReference>
<dbReference type="EMBL" id="JAHRIN010059944">
    <property type="protein sequence ID" value="MEQ2212559.1"/>
    <property type="molecule type" value="Genomic_DNA"/>
</dbReference>
<sequence length="669" mass="73963">MFQSIPINQYVDMVLCRGYPLPSDVDLDSDDPLPPPPLPPATQSQQSIHGGEVVTAVPLINGQPLLVKGDVLHGSSQELHYVTTDASGRPVVAALPNGRQPEQGEGAQGMLHPELVSIPLVKGPGGFGFAIADCPLGQKVKMILDAQWCRGLQKGDVIKEINRQNVQTLSHAQVVDILKDFPVGSEVNVLVLRGGSINLRSGQVFTRALRAASFTEVFVYIGAIVPSGAAEKDGRLRAGDELIGIDGVMVKEEDIPEMAPVLVNGSPKLPRLPMPSALDHESFDITLHRKENEGFGFVILTSKSKPPYGDRRHQKLISPTSYSEEVFLSGTSPQSSPYPTGASVFLSSTLSSKLRHSRSGSTKSLQGHEPHHSRGLGSLEESDEWAEKKIDRLSHLLYDQTKFSQRTRSTNDSRELSSPKKSGETFPKAKEEHQSPKTTESQAKEATLSRSKMPQMSNTKIQNVNQERARVQHQAVSCLQQMGYQQGHHWRLKDSSSRESLGNENKNGEKGTPRIRRYTLGSEKRTRPGLEQERFKRSEGEFIRHRTLSVTVRESETSRNKDSEQREVNGNPAEIMHKSKGTLNKRDSLSFFKDMWSRKDSVASPHDTKAKEHKSSNFKEWHNKEDFVASTDRIPGTTQSQKGSVGPGLWKVLSSAKILTKAEVLRDPL</sequence>
<dbReference type="SMART" id="SM00228">
    <property type="entry name" value="PDZ"/>
    <property type="match status" value="2"/>
</dbReference>
<keyword evidence="4" id="KW-1185">Reference proteome</keyword>
<feature type="region of interest" description="Disordered" evidence="1">
    <location>
        <begin position="355"/>
        <end position="382"/>
    </location>
</feature>
<feature type="region of interest" description="Disordered" evidence="1">
    <location>
        <begin position="489"/>
        <end position="516"/>
    </location>
</feature>
<proteinExistence type="predicted"/>
<feature type="compositionally biased region" description="Basic and acidic residues" evidence="1">
    <location>
        <begin position="409"/>
        <end position="435"/>
    </location>
</feature>
<reference evidence="3 4" key="1">
    <citation type="submission" date="2021-06" db="EMBL/GenBank/DDBJ databases">
        <authorList>
            <person name="Palmer J.M."/>
        </authorList>
    </citation>
    <scope>NUCLEOTIDE SEQUENCE [LARGE SCALE GENOMIC DNA]</scope>
    <source>
        <strain evidence="3 4">XC_2019</strain>
        <tissue evidence="3">Muscle</tissue>
    </source>
</reference>
<protein>
    <recommendedName>
        <fullName evidence="2">PDZ domain-containing protein</fullName>
    </recommendedName>
</protein>
<dbReference type="InterPro" id="IPR036034">
    <property type="entry name" value="PDZ_sf"/>
</dbReference>
<dbReference type="CDD" id="cd06732">
    <property type="entry name" value="PDZ2_MAGI-1_3-like"/>
    <property type="match status" value="1"/>
</dbReference>
<feature type="compositionally biased region" description="Basic and acidic residues" evidence="1">
    <location>
        <begin position="553"/>
        <end position="567"/>
    </location>
</feature>
<feature type="region of interest" description="Disordered" evidence="1">
    <location>
        <begin position="600"/>
        <end position="624"/>
    </location>
</feature>
<gene>
    <name evidence="3" type="ORF">XENOCAPTIV_001347</name>
</gene>
<feature type="domain" description="PDZ" evidence="2">
    <location>
        <begin position="117"/>
        <end position="180"/>
    </location>
</feature>
<comment type="caution">
    <text evidence="3">The sequence shown here is derived from an EMBL/GenBank/DDBJ whole genome shotgun (WGS) entry which is preliminary data.</text>
</comment>
<dbReference type="PROSITE" id="PS50106">
    <property type="entry name" value="PDZ"/>
    <property type="match status" value="2"/>
</dbReference>
<feature type="region of interest" description="Disordered" evidence="1">
    <location>
        <begin position="404"/>
        <end position="458"/>
    </location>
</feature>
<dbReference type="InterPro" id="IPR001478">
    <property type="entry name" value="PDZ"/>
</dbReference>
<evidence type="ECO:0000313" key="4">
    <source>
        <dbReference type="Proteomes" id="UP001434883"/>
    </source>
</evidence>